<keyword evidence="2" id="KW-1185">Reference proteome</keyword>
<evidence type="ECO:0000313" key="2">
    <source>
        <dbReference type="Proteomes" id="UP001143480"/>
    </source>
</evidence>
<reference evidence="1" key="2">
    <citation type="submission" date="2023-01" db="EMBL/GenBank/DDBJ databases">
        <authorList>
            <person name="Sun Q."/>
            <person name="Evtushenko L."/>
        </authorList>
    </citation>
    <scope>NUCLEOTIDE SEQUENCE</scope>
    <source>
        <strain evidence="1">VKM Ac-1321</strain>
    </source>
</reference>
<protein>
    <submittedName>
        <fullName evidence="1">Uncharacterized protein</fullName>
    </submittedName>
</protein>
<sequence length="561" mass="60525">MALLRAFEEHGYWPEYSTLLLRDAERESPARVRVGGLLAEYAVRTAPGGSIARAGDGWVDAQAAGRYQHVRLEAHDDRPPPEPGWPELVETPFTTAGVVGLSMVASGVRDAFRLGEPGLYRLRLGRRHDPDDPDGSAYLLQFWPVEAPVDPPRWLARDHQLLRAERRAEDLRDAVTDLVMLVLWAGESGDVLTVARIADRLQCPALDARAVLARAVADGFVTGYADQPEEEPLTLAVRGRPEPPPRITAPPTQIVPRAAYSRSTAPDGPPPKAGFAGSGGELIVWRDGSPVQLAHWPRAQIRQALQTRHGTVLLTADHQAALIRPDDEFVLLGTAFGGRAHVDDQGGLLALTERHVGRSTWFRIHCFDLADGTDHTMPPGRIDGLNAAAHGIIDGRVHASIGRESVTWRPGSEEPMPLPYRLRQLDPHSATILAQSPTAPTMLVCADGGPRPLDVDPVAGLAPGGRWLHTWDHDPPALVLYDLPEPGEARRVALPRGSAVGPAGGAIWEDVTHVLVPAEHEANELGVPLARVDVVSGAFEAVALPAAGQSRPTLVEPLWTA</sequence>
<accession>A0A9W6KGR1</accession>
<dbReference type="AlphaFoldDB" id="A0A9W6KGR1"/>
<comment type="caution">
    <text evidence="1">The sequence shown here is derived from an EMBL/GenBank/DDBJ whole genome shotgun (WGS) entry which is preliminary data.</text>
</comment>
<name>A0A9W6KGR1_9ACTN</name>
<evidence type="ECO:0000313" key="1">
    <source>
        <dbReference type="EMBL" id="GLK99764.1"/>
    </source>
</evidence>
<dbReference type="RefSeq" id="WP_261959686.1">
    <property type="nucleotide sequence ID" value="NZ_BAAAXA010000001.1"/>
</dbReference>
<gene>
    <name evidence="1" type="ORF">GCM10017581_015050</name>
</gene>
<dbReference type="Proteomes" id="UP001143480">
    <property type="component" value="Unassembled WGS sequence"/>
</dbReference>
<organism evidence="1 2">
    <name type="scientific">Dactylosporangium matsuzakiense</name>
    <dbReference type="NCBI Taxonomy" id="53360"/>
    <lineage>
        <taxon>Bacteria</taxon>
        <taxon>Bacillati</taxon>
        <taxon>Actinomycetota</taxon>
        <taxon>Actinomycetes</taxon>
        <taxon>Micromonosporales</taxon>
        <taxon>Micromonosporaceae</taxon>
        <taxon>Dactylosporangium</taxon>
    </lineage>
</organism>
<dbReference type="EMBL" id="BSFP01000005">
    <property type="protein sequence ID" value="GLK99764.1"/>
    <property type="molecule type" value="Genomic_DNA"/>
</dbReference>
<proteinExistence type="predicted"/>
<reference evidence="1" key="1">
    <citation type="journal article" date="2014" name="Int. J. Syst. Evol. Microbiol.">
        <title>Complete genome sequence of Corynebacterium casei LMG S-19264T (=DSM 44701T), isolated from a smear-ripened cheese.</title>
        <authorList>
            <consortium name="US DOE Joint Genome Institute (JGI-PGF)"/>
            <person name="Walter F."/>
            <person name="Albersmeier A."/>
            <person name="Kalinowski J."/>
            <person name="Ruckert C."/>
        </authorList>
    </citation>
    <scope>NUCLEOTIDE SEQUENCE</scope>
    <source>
        <strain evidence="1">VKM Ac-1321</strain>
    </source>
</reference>